<comment type="caution">
    <text evidence="11">The sequence shown here is derived from an EMBL/GenBank/DDBJ whole genome shotgun (WGS) entry which is preliminary data.</text>
</comment>
<keyword evidence="6" id="KW-0997">Cell inner membrane</keyword>
<dbReference type="InterPro" id="IPR012902">
    <property type="entry name" value="N_methyl_site"/>
</dbReference>
<dbReference type="PROSITE" id="PS00409">
    <property type="entry name" value="PROKAR_NTER_METHYL"/>
    <property type="match status" value="1"/>
</dbReference>
<keyword evidence="7 10" id="KW-0812">Transmembrane</keyword>
<keyword evidence="5" id="KW-0488">Methylation</keyword>
<sequence>MPILRRSAGFTLLEVLMAVAITAMIGVGAVQLLDTVARARDATTARSDQLAALQRFNSLVGRDMEQFLNRPIRDQYGDERASLILDDPDYMLEFTRNGWRDRPGAEQLRSTLQRVAYQLRPIDSEECEPALKRLQAAGVSEPEYDCLVRYRWAVLDRADDSVPQAVPVLDQVVSLKISLLVKTSTTDSDATDSEWQTSWPPEMVNESAVLTPTLIRWQIELPWLGEIERLWVLAHDGESE</sequence>
<evidence type="ECO:0000256" key="7">
    <source>
        <dbReference type="ARBA" id="ARBA00022692"/>
    </source>
</evidence>
<dbReference type="GO" id="GO:0005886">
    <property type="term" value="C:plasma membrane"/>
    <property type="evidence" value="ECO:0007669"/>
    <property type="project" value="UniProtKB-SubCell"/>
</dbReference>
<keyword evidence="12" id="KW-1185">Reference proteome</keyword>
<dbReference type="GO" id="GO:0015628">
    <property type="term" value="P:protein secretion by the type II secretion system"/>
    <property type="evidence" value="ECO:0007669"/>
    <property type="project" value="InterPro"/>
</dbReference>
<evidence type="ECO:0000256" key="3">
    <source>
        <dbReference type="ARBA" id="ARBA00021539"/>
    </source>
</evidence>
<reference evidence="11" key="1">
    <citation type="submission" date="2022-11" db="EMBL/GenBank/DDBJ databases">
        <title>Parathalassolutuus dongxingensis gen. nov., sp. nov., a novel member of family Oceanospirillaceae isolated from a coastal shrimp pond in Guangxi, China.</title>
        <authorList>
            <person name="Chen H."/>
        </authorList>
    </citation>
    <scope>NUCLEOTIDE SEQUENCE</scope>
    <source>
        <strain evidence="11">G-43</strain>
    </source>
</reference>
<evidence type="ECO:0000256" key="6">
    <source>
        <dbReference type="ARBA" id="ARBA00022519"/>
    </source>
</evidence>
<dbReference type="Pfam" id="PF11612">
    <property type="entry name" value="T2SSJ"/>
    <property type="match status" value="1"/>
</dbReference>
<comment type="similarity">
    <text evidence="2">Belongs to the GSP J family.</text>
</comment>
<organism evidence="11 12">
    <name type="scientific">Parathalassolituus penaei</name>
    <dbReference type="NCBI Taxonomy" id="2997323"/>
    <lineage>
        <taxon>Bacteria</taxon>
        <taxon>Pseudomonadati</taxon>
        <taxon>Pseudomonadota</taxon>
        <taxon>Gammaproteobacteria</taxon>
        <taxon>Oceanospirillales</taxon>
        <taxon>Oceanospirillaceae</taxon>
        <taxon>Parathalassolituus</taxon>
    </lineage>
</organism>
<evidence type="ECO:0000256" key="9">
    <source>
        <dbReference type="ARBA" id="ARBA00023136"/>
    </source>
</evidence>
<evidence type="ECO:0000256" key="10">
    <source>
        <dbReference type="SAM" id="Phobius"/>
    </source>
</evidence>
<dbReference type="Pfam" id="PF07963">
    <property type="entry name" value="N_methyl"/>
    <property type="match status" value="1"/>
</dbReference>
<dbReference type="SUPFAM" id="SSF54523">
    <property type="entry name" value="Pili subunits"/>
    <property type="match status" value="1"/>
</dbReference>
<protein>
    <recommendedName>
        <fullName evidence="3">Type II secretion system protein J</fullName>
    </recommendedName>
</protein>
<gene>
    <name evidence="11" type="primary">gspJ</name>
    <name evidence="11" type="ORF">OUO13_09860</name>
</gene>
<dbReference type="Proteomes" id="UP001150830">
    <property type="component" value="Unassembled WGS sequence"/>
</dbReference>
<comment type="subcellular location">
    <subcellularLocation>
        <location evidence="1">Cell inner membrane</location>
        <topology evidence="1">Single-pass membrane protein</topology>
    </subcellularLocation>
</comment>
<evidence type="ECO:0000313" key="11">
    <source>
        <dbReference type="EMBL" id="MCY0965493.1"/>
    </source>
</evidence>
<proteinExistence type="inferred from homology"/>
<feature type="transmembrane region" description="Helical" evidence="10">
    <location>
        <begin position="12"/>
        <end position="33"/>
    </location>
</feature>
<keyword evidence="4" id="KW-1003">Cell membrane</keyword>
<dbReference type="InterPro" id="IPR051621">
    <property type="entry name" value="T2SS_protein_J"/>
</dbReference>
<dbReference type="InterPro" id="IPR045584">
    <property type="entry name" value="Pilin-like"/>
</dbReference>
<dbReference type="RefSeq" id="WP_283173704.1">
    <property type="nucleotide sequence ID" value="NZ_JAPNOA010000026.1"/>
</dbReference>
<dbReference type="InterPro" id="IPR010055">
    <property type="entry name" value="T2SS_protein-GspJ"/>
</dbReference>
<dbReference type="PANTHER" id="PTHR39583:SF2">
    <property type="entry name" value="TYPE II SECRETION SYSTEM PROTEIN J"/>
    <property type="match status" value="1"/>
</dbReference>
<dbReference type="EMBL" id="JAPNOA010000026">
    <property type="protein sequence ID" value="MCY0965493.1"/>
    <property type="molecule type" value="Genomic_DNA"/>
</dbReference>
<name>A0A9X3EDA4_9GAMM</name>
<keyword evidence="9 10" id="KW-0472">Membrane</keyword>
<dbReference type="PANTHER" id="PTHR39583">
    <property type="entry name" value="TYPE II SECRETION SYSTEM PROTEIN J-RELATED"/>
    <property type="match status" value="1"/>
</dbReference>
<dbReference type="Gene3D" id="3.10.610.10">
    <property type="entry name" value="GSPII I/J protein-like"/>
    <property type="match status" value="1"/>
</dbReference>
<evidence type="ECO:0000256" key="2">
    <source>
        <dbReference type="ARBA" id="ARBA00011084"/>
    </source>
</evidence>
<keyword evidence="8 10" id="KW-1133">Transmembrane helix</keyword>
<dbReference type="NCBIfam" id="TIGR01711">
    <property type="entry name" value="gspJ"/>
    <property type="match status" value="1"/>
</dbReference>
<evidence type="ECO:0000256" key="5">
    <source>
        <dbReference type="ARBA" id="ARBA00022481"/>
    </source>
</evidence>
<dbReference type="AlphaFoldDB" id="A0A9X3EDA4"/>
<dbReference type="GO" id="GO:0015627">
    <property type="term" value="C:type II protein secretion system complex"/>
    <property type="evidence" value="ECO:0007669"/>
    <property type="project" value="InterPro"/>
</dbReference>
<evidence type="ECO:0000256" key="8">
    <source>
        <dbReference type="ARBA" id="ARBA00022989"/>
    </source>
</evidence>
<evidence type="ECO:0000313" key="12">
    <source>
        <dbReference type="Proteomes" id="UP001150830"/>
    </source>
</evidence>
<evidence type="ECO:0000256" key="1">
    <source>
        <dbReference type="ARBA" id="ARBA00004377"/>
    </source>
</evidence>
<dbReference type="NCBIfam" id="TIGR02532">
    <property type="entry name" value="IV_pilin_GFxxxE"/>
    <property type="match status" value="1"/>
</dbReference>
<accession>A0A9X3EDA4</accession>
<evidence type="ECO:0000256" key="4">
    <source>
        <dbReference type="ARBA" id="ARBA00022475"/>
    </source>
</evidence>